<evidence type="ECO:0000313" key="3">
    <source>
        <dbReference type="EMBL" id="GAV06974.1"/>
    </source>
</evidence>
<name>A0A1D1W6A4_RAMVA</name>
<sequence length="383" mass="42399">MLLEDFYSMNSPAEMDMDLLAQLFSESPALVDDQLIKERRAAFKSETDFYGDAPEMALKTHGDAVLEEEQQWSDPFVVEYGNQPYEGSSPNLPAYLMAGAIMSPIPDVEYNQGVTVKQEPFSPDNTGDVQYLRYDKPPLKGNDGEYRSSSRSRSKKGQKGSGSTPLIERHHKRLSDEDDGDSVSSYASETFTDGTDAGSGSDPAMSPTSSTARLPSLPRIPTVAFPETAKRQRRDVSMSAPAVAARELRQKKKYKEEQLIQECNDLKVEAEGLDKEMAEARQNLAKLREDALYLRSLVRSQHSTVQLLEYLQKAPFFNKAGSALKLDARSMLRQISGGDSEKVDGDGEEEKKDIGGICLHINGAEISLHLCSHCSTEASKKLR</sequence>
<dbReference type="EMBL" id="BDGG01000014">
    <property type="protein sequence ID" value="GAV06974.1"/>
    <property type="molecule type" value="Genomic_DNA"/>
</dbReference>
<dbReference type="Proteomes" id="UP000186922">
    <property type="component" value="Unassembled WGS sequence"/>
</dbReference>
<evidence type="ECO:0008006" key="5">
    <source>
        <dbReference type="Google" id="ProtNLM"/>
    </source>
</evidence>
<evidence type="ECO:0000256" key="2">
    <source>
        <dbReference type="SAM" id="MobiDB-lite"/>
    </source>
</evidence>
<accession>A0A1D1W6A4</accession>
<dbReference type="AlphaFoldDB" id="A0A1D1W6A4"/>
<comment type="caution">
    <text evidence="3">The sequence shown here is derived from an EMBL/GenBank/DDBJ whole genome shotgun (WGS) entry which is preliminary data.</text>
</comment>
<proteinExistence type="predicted"/>
<evidence type="ECO:0000313" key="4">
    <source>
        <dbReference type="Proteomes" id="UP000186922"/>
    </source>
</evidence>
<feature type="compositionally biased region" description="Basic and acidic residues" evidence="2">
    <location>
        <begin position="133"/>
        <end position="148"/>
    </location>
</feature>
<gene>
    <name evidence="3" type="primary">RvY_16878-1</name>
    <name evidence="3" type="synonym">RvY_16878.1</name>
    <name evidence="3" type="ORF">RvY_16878</name>
</gene>
<organism evidence="3 4">
    <name type="scientific">Ramazzottius varieornatus</name>
    <name type="common">Water bear</name>
    <name type="synonym">Tardigrade</name>
    <dbReference type="NCBI Taxonomy" id="947166"/>
    <lineage>
        <taxon>Eukaryota</taxon>
        <taxon>Metazoa</taxon>
        <taxon>Ecdysozoa</taxon>
        <taxon>Tardigrada</taxon>
        <taxon>Eutardigrada</taxon>
        <taxon>Parachela</taxon>
        <taxon>Hypsibioidea</taxon>
        <taxon>Ramazzottiidae</taxon>
        <taxon>Ramazzottius</taxon>
    </lineage>
</organism>
<dbReference type="OrthoDB" id="10544394at2759"/>
<reference evidence="3 4" key="1">
    <citation type="journal article" date="2016" name="Nat. Commun.">
        <title>Extremotolerant tardigrade genome and improved radiotolerance of human cultured cells by tardigrade-unique protein.</title>
        <authorList>
            <person name="Hashimoto T."/>
            <person name="Horikawa D.D."/>
            <person name="Saito Y."/>
            <person name="Kuwahara H."/>
            <person name="Kozuka-Hata H."/>
            <person name="Shin-I T."/>
            <person name="Minakuchi Y."/>
            <person name="Ohishi K."/>
            <person name="Motoyama A."/>
            <person name="Aizu T."/>
            <person name="Enomoto A."/>
            <person name="Kondo K."/>
            <person name="Tanaka S."/>
            <person name="Hara Y."/>
            <person name="Koshikawa S."/>
            <person name="Sagara H."/>
            <person name="Miura T."/>
            <person name="Yokobori S."/>
            <person name="Miyagawa K."/>
            <person name="Suzuki Y."/>
            <person name="Kubo T."/>
            <person name="Oyama M."/>
            <person name="Kohara Y."/>
            <person name="Fujiyama A."/>
            <person name="Arakawa K."/>
            <person name="Katayama T."/>
            <person name="Toyoda A."/>
            <person name="Kunieda T."/>
        </authorList>
    </citation>
    <scope>NUCLEOTIDE SEQUENCE [LARGE SCALE GENOMIC DNA]</scope>
    <source>
        <strain evidence="3 4">YOKOZUNA-1</strain>
    </source>
</reference>
<protein>
    <recommendedName>
        <fullName evidence="5">BZIP domain-containing protein</fullName>
    </recommendedName>
</protein>
<feature type="coiled-coil region" evidence="1">
    <location>
        <begin position="256"/>
        <end position="290"/>
    </location>
</feature>
<feature type="region of interest" description="Disordered" evidence="2">
    <location>
        <begin position="116"/>
        <end position="217"/>
    </location>
</feature>
<keyword evidence="1" id="KW-0175">Coiled coil</keyword>
<evidence type="ECO:0000256" key="1">
    <source>
        <dbReference type="SAM" id="Coils"/>
    </source>
</evidence>
<keyword evidence="4" id="KW-1185">Reference proteome</keyword>
<feature type="compositionally biased region" description="Polar residues" evidence="2">
    <location>
        <begin position="182"/>
        <end position="193"/>
    </location>
</feature>